<keyword evidence="1" id="KW-1185">Reference proteome</keyword>
<dbReference type="AlphaFoldDB" id="A0A914I6Q6"/>
<dbReference type="Proteomes" id="UP000887572">
    <property type="component" value="Unplaced"/>
</dbReference>
<dbReference type="WBParaSite" id="Gr19_v10_g782.t1">
    <property type="protein sequence ID" value="Gr19_v10_g782.t1"/>
    <property type="gene ID" value="Gr19_v10_g782"/>
</dbReference>
<name>A0A914I6Q6_GLORO</name>
<evidence type="ECO:0000313" key="2">
    <source>
        <dbReference type="WBParaSite" id="Gr19_v10_g782.t1"/>
    </source>
</evidence>
<reference evidence="2" key="1">
    <citation type="submission" date="2022-11" db="UniProtKB">
        <authorList>
            <consortium name="WormBaseParasite"/>
        </authorList>
    </citation>
    <scope>IDENTIFICATION</scope>
</reference>
<sequence>MAKYCARFDARICFHFTKTAVLKTIDDTQGPIYINMAEMTPKLTSVWAQKNAEANLQTKLEEQLVRIMLRQNVSTCFFDGKDLQELVKITFPGQKIYTRWHFTQSVIPRMAGEI</sequence>
<proteinExistence type="predicted"/>
<evidence type="ECO:0000313" key="1">
    <source>
        <dbReference type="Proteomes" id="UP000887572"/>
    </source>
</evidence>
<protein>
    <submittedName>
        <fullName evidence="2">MULE transposase domain-containing protein</fullName>
    </submittedName>
</protein>
<accession>A0A914I6Q6</accession>
<organism evidence="1 2">
    <name type="scientific">Globodera rostochiensis</name>
    <name type="common">Golden nematode worm</name>
    <name type="synonym">Heterodera rostochiensis</name>
    <dbReference type="NCBI Taxonomy" id="31243"/>
    <lineage>
        <taxon>Eukaryota</taxon>
        <taxon>Metazoa</taxon>
        <taxon>Ecdysozoa</taxon>
        <taxon>Nematoda</taxon>
        <taxon>Chromadorea</taxon>
        <taxon>Rhabditida</taxon>
        <taxon>Tylenchina</taxon>
        <taxon>Tylenchomorpha</taxon>
        <taxon>Tylenchoidea</taxon>
        <taxon>Heteroderidae</taxon>
        <taxon>Heteroderinae</taxon>
        <taxon>Globodera</taxon>
    </lineage>
</organism>